<dbReference type="Gene3D" id="3.40.50.2020">
    <property type="match status" value="1"/>
</dbReference>
<dbReference type="SUPFAM" id="SSF51366">
    <property type="entry name" value="Ribulose-phoshate binding barrel"/>
    <property type="match status" value="1"/>
</dbReference>
<keyword evidence="9" id="KW-0808">Transferase</keyword>
<dbReference type="InterPro" id="IPR023031">
    <property type="entry name" value="OPRT"/>
</dbReference>
<keyword evidence="13" id="KW-0511">Multifunctional enzyme</keyword>
<dbReference type="EMBL" id="JALNTZ010000003">
    <property type="protein sequence ID" value="KAJ3658535.1"/>
    <property type="molecule type" value="Genomic_DNA"/>
</dbReference>
<accession>A0AA38MIQ2</accession>
<evidence type="ECO:0000256" key="6">
    <source>
        <dbReference type="ARBA" id="ARBA00012321"/>
    </source>
</evidence>
<dbReference type="GO" id="GO:0004590">
    <property type="term" value="F:orotidine-5'-phosphate decarboxylase activity"/>
    <property type="evidence" value="ECO:0007669"/>
    <property type="project" value="UniProtKB-EC"/>
</dbReference>
<proteinExistence type="inferred from homology"/>
<feature type="domain" description="Orotidine 5'-phosphate decarboxylase" evidence="16">
    <location>
        <begin position="245"/>
        <end position="459"/>
    </location>
</feature>
<dbReference type="InterPro" id="IPR000836">
    <property type="entry name" value="PRTase_dom"/>
</dbReference>
<dbReference type="InterPro" id="IPR018089">
    <property type="entry name" value="OMPdecase_AS"/>
</dbReference>
<feature type="binding site" evidence="15">
    <location>
        <position position="423"/>
    </location>
    <ligand>
        <name>substrate</name>
    </ligand>
</feature>
<evidence type="ECO:0000256" key="1">
    <source>
        <dbReference type="ARBA" id="ARBA00004861"/>
    </source>
</evidence>
<evidence type="ECO:0000256" key="9">
    <source>
        <dbReference type="ARBA" id="ARBA00022679"/>
    </source>
</evidence>
<dbReference type="FunFam" id="3.20.20.70:FF:000114">
    <property type="entry name" value="Decarboxylase,orotidine phosphate"/>
    <property type="match status" value="1"/>
</dbReference>
<dbReference type="FunFam" id="3.40.50.2020:FF:000025">
    <property type="entry name" value="Uridine monophosphate synthetase"/>
    <property type="match status" value="1"/>
</dbReference>
<dbReference type="CDD" id="cd06223">
    <property type="entry name" value="PRTases_typeI"/>
    <property type="match status" value="1"/>
</dbReference>
<dbReference type="HAMAP" id="MF_01208">
    <property type="entry name" value="PyrE"/>
    <property type="match status" value="1"/>
</dbReference>
<dbReference type="GO" id="GO:0006207">
    <property type="term" value="P:'de novo' pyrimidine nucleobase biosynthetic process"/>
    <property type="evidence" value="ECO:0007669"/>
    <property type="project" value="InterPro"/>
</dbReference>
<dbReference type="NCBIfam" id="TIGR01740">
    <property type="entry name" value="pyrF"/>
    <property type="match status" value="1"/>
</dbReference>
<dbReference type="Proteomes" id="UP001168821">
    <property type="component" value="Unassembled WGS sequence"/>
</dbReference>
<comment type="caution">
    <text evidence="17">The sequence shown here is derived from an EMBL/GenBank/DDBJ whole genome shotgun (WGS) entry which is preliminary data.</text>
</comment>
<evidence type="ECO:0000256" key="15">
    <source>
        <dbReference type="PIRSR" id="PIRSR614732-2"/>
    </source>
</evidence>
<dbReference type="GO" id="GO:0044205">
    <property type="term" value="P:'de novo' UMP biosynthetic process"/>
    <property type="evidence" value="ECO:0007669"/>
    <property type="project" value="InterPro"/>
</dbReference>
<evidence type="ECO:0000256" key="5">
    <source>
        <dbReference type="ARBA" id="ARBA00011971"/>
    </source>
</evidence>
<dbReference type="InterPro" id="IPR013785">
    <property type="entry name" value="Aldolase_TIM"/>
</dbReference>
<comment type="similarity">
    <text evidence="4">In the C-terminal section; belongs to the OMP decarboxylase family.</text>
</comment>
<comment type="pathway">
    <text evidence="1">Pyrimidine metabolism; UMP biosynthesis via de novo pathway; UMP from orotate: step 2/2.</text>
</comment>
<feature type="binding site" evidence="15">
    <location>
        <position position="273"/>
    </location>
    <ligand>
        <name>substrate</name>
    </ligand>
</feature>
<evidence type="ECO:0000256" key="10">
    <source>
        <dbReference type="ARBA" id="ARBA00022793"/>
    </source>
</evidence>
<dbReference type="Pfam" id="PF00156">
    <property type="entry name" value="Pribosyltran"/>
    <property type="match status" value="1"/>
</dbReference>
<dbReference type="GO" id="GO:0004588">
    <property type="term" value="F:orotate phosphoribosyltransferase activity"/>
    <property type="evidence" value="ECO:0007669"/>
    <property type="project" value="UniProtKB-EC"/>
</dbReference>
<name>A0AA38MIQ2_9CUCU</name>
<evidence type="ECO:0000256" key="12">
    <source>
        <dbReference type="ARBA" id="ARBA00023239"/>
    </source>
</evidence>
<feature type="active site" description="For OMPdecase activity" evidence="14">
    <location>
        <position position="309"/>
    </location>
</feature>
<dbReference type="NCBIfam" id="TIGR00336">
    <property type="entry name" value="pyrE"/>
    <property type="match status" value="1"/>
</dbReference>
<dbReference type="InterPro" id="IPR029057">
    <property type="entry name" value="PRTase-like"/>
</dbReference>
<dbReference type="PANTHER" id="PTHR19278:SF9">
    <property type="entry name" value="URIDINE 5'-MONOPHOSPHATE SYNTHASE"/>
    <property type="match status" value="1"/>
</dbReference>
<protein>
    <recommendedName>
        <fullName evidence="7">Uridine 5'-monophosphate synthase</fullName>
        <ecNumber evidence="5">2.4.2.10</ecNumber>
        <ecNumber evidence="6">4.1.1.23</ecNumber>
    </recommendedName>
</protein>
<keyword evidence="11" id="KW-0665">Pyrimidine biosynthesis</keyword>
<keyword evidence="18" id="KW-1185">Reference proteome</keyword>
<dbReference type="SMART" id="SM00934">
    <property type="entry name" value="OMPdecase"/>
    <property type="match status" value="1"/>
</dbReference>
<comment type="pathway">
    <text evidence="2">Pyrimidine metabolism; UMP biosynthesis via de novo pathway; UMP from orotate: step 1/2.</text>
</comment>
<organism evidence="17 18">
    <name type="scientific">Zophobas morio</name>
    <dbReference type="NCBI Taxonomy" id="2755281"/>
    <lineage>
        <taxon>Eukaryota</taxon>
        <taxon>Metazoa</taxon>
        <taxon>Ecdysozoa</taxon>
        <taxon>Arthropoda</taxon>
        <taxon>Hexapoda</taxon>
        <taxon>Insecta</taxon>
        <taxon>Pterygota</taxon>
        <taxon>Neoptera</taxon>
        <taxon>Endopterygota</taxon>
        <taxon>Coleoptera</taxon>
        <taxon>Polyphaga</taxon>
        <taxon>Cucujiformia</taxon>
        <taxon>Tenebrionidae</taxon>
        <taxon>Zophobas</taxon>
    </lineage>
</organism>
<evidence type="ECO:0000256" key="13">
    <source>
        <dbReference type="ARBA" id="ARBA00023268"/>
    </source>
</evidence>
<evidence type="ECO:0000256" key="14">
    <source>
        <dbReference type="PIRSR" id="PIRSR614732-1"/>
    </source>
</evidence>
<keyword evidence="8" id="KW-0328">Glycosyltransferase</keyword>
<feature type="binding site" evidence="15">
    <location>
        <position position="251"/>
    </location>
    <ligand>
        <name>substrate</name>
    </ligand>
</feature>
<dbReference type="EC" id="4.1.1.23" evidence="6"/>
<evidence type="ECO:0000256" key="2">
    <source>
        <dbReference type="ARBA" id="ARBA00004889"/>
    </source>
</evidence>
<comment type="similarity">
    <text evidence="3">In the N-terminal section; belongs to the purine/pyrimidine phosphoribosyltransferase family.</text>
</comment>
<dbReference type="SUPFAM" id="SSF53271">
    <property type="entry name" value="PRTase-like"/>
    <property type="match status" value="1"/>
</dbReference>
<feature type="binding site" evidence="15">
    <location>
        <position position="443"/>
    </location>
    <ligand>
        <name>substrate</name>
    </ligand>
</feature>
<reference evidence="17" key="1">
    <citation type="journal article" date="2023" name="G3 (Bethesda)">
        <title>Whole genome assemblies of Zophobas morio and Tenebrio molitor.</title>
        <authorList>
            <person name="Kaur S."/>
            <person name="Stinson S.A."/>
            <person name="diCenzo G.C."/>
        </authorList>
    </citation>
    <scope>NUCLEOTIDE SEQUENCE</scope>
    <source>
        <strain evidence="17">QUZm001</strain>
    </source>
</reference>
<feature type="active site" description="For OMPdecase activity" evidence="14">
    <location>
        <position position="306"/>
    </location>
</feature>
<dbReference type="InterPro" id="IPR014732">
    <property type="entry name" value="OMPdecase"/>
</dbReference>
<dbReference type="CDD" id="cd04725">
    <property type="entry name" value="OMP_decarboxylase_like"/>
    <property type="match status" value="1"/>
</dbReference>
<feature type="binding site" evidence="15">
    <location>
        <position position="364"/>
    </location>
    <ligand>
        <name>substrate</name>
    </ligand>
</feature>
<evidence type="ECO:0000256" key="4">
    <source>
        <dbReference type="ARBA" id="ARBA00009769"/>
    </source>
</evidence>
<sequence length="474" mass="52764">MSTFDEKLKLFAVDLYKINAIKFGEYKTKVGLITPVYCDLRVIVSYPQLLNTLAELIIEYIKKMQTFDIVCGVPYTALPIATVVSVKNSIPMVMRRKEAKDYGTKKLIEGQFKEGDNCLIVEDVVTSGSSILETVKDLKNSGIKCSDAIVLLNREQGGEKLLSENGIKMHALLSLTQLMQFLKEANCVNESVVEKVKIYLQNTQVDPNVLIKNNRLKLSFLERLNFAKNPVTRRLLQVMCDKKTTLCVAADVTSTTDLLNLAEQTGPHICLFKTHIDIVEDFHPNFLKHLKEIAERHNFIIFEDRKFADIGNTVQLQYSKSMYQISSWANLVTAHSVMGKGILEGIQQSEGLKDRGVFLLAEASCAGSLTDQSYVDATLKLAKQYPDLITGIVCQNPLLLEEPGVIQLTPGVHLESVGDRLAQQYNSPETVVLEKGADVAVVGRAITKSADPAAEAVKYKEVLWAAYEKRIASQ</sequence>
<evidence type="ECO:0000256" key="7">
    <source>
        <dbReference type="ARBA" id="ARBA00015047"/>
    </source>
</evidence>
<dbReference type="AlphaFoldDB" id="A0AA38MIQ2"/>
<dbReference type="EC" id="2.4.2.10" evidence="5"/>
<keyword evidence="12" id="KW-0456">Lyase</keyword>
<dbReference type="PANTHER" id="PTHR19278">
    <property type="entry name" value="OROTATE PHOSPHORIBOSYLTRANSFERASE"/>
    <property type="match status" value="1"/>
</dbReference>
<gene>
    <name evidence="17" type="ORF">Zmor_010269</name>
</gene>
<evidence type="ECO:0000256" key="3">
    <source>
        <dbReference type="ARBA" id="ARBA00006221"/>
    </source>
</evidence>
<evidence type="ECO:0000256" key="11">
    <source>
        <dbReference type="ARBA" id="ARBA00022975"/>
    </source>
</evidence>
<dbReference type="InterPro" id="IPR011060">
    <property type="entry name" value="RibuloseP-bd_barrel"/>
</dbReference>
<feature type="active site" description="For OMPdecase activity" evidence="14">
    <location>
        <position position="304"/>
    </location>
</feature>
<keyword evidence="10" id="KW-0210">Decarboxylase</keyword>
<evidence type="ECO:0000256" key="8">
    <source>
        <dbReference type="ARBA" id="ARBA00022676"/>
    </source>
</evidence>
<dbReference type="Pfam" id="PF00215">
    <property type="entry name" value="OMPdecase"/>
    <property type="match status" value="1"/>
</dbReference>
<dbReference type="Gene3D" id="3.20.20.70">
    <property type="entry name" value="Aldolase class I"/>
    <property type="match status" value="1"/>
</dbReference>
<dbReference type="InterPro" id="IPR004467">
    <property type="entry name" value="Or_phspho_trans_dom"/>
</dbReference>
<dbReference type="InterPro" id="IPR001754">
    <property type="entry name" value="OMPdeCOase_dom"/>
</dbReference>
<evidence type="ECO:0000313" key="17">
    <source>
        <dbReference type="EMBL" id="KAJ3658535.1"/>
    </source>
</evidence>
<feature type="binding site" evidence="15">
    <location>
        <position position="444"/>
    </location>
    <ligand>
        <name>substrate</name>
    </ligand>
</feature>
<dbReference type="PROSITE" id="PS00156">
    <property type="entry name" value="OMPDECASE"/>
    <property type="match status" value="1"/>
</dbReference>
<evidence type="ECO:0000259" key="16">
    <source>
        <dbReference type="SMART" id="SM00934"/>
    </source>
</evidence>
<evidence type="ECO:0000313" key="18">
    <source>
        <dbReference type="Proteomes" id="UP001168821"/>
    </source>
</evidence>